<dbReference type="Gene3D" id="3.40.630.10">
    <property type="entry name" value="Zn peptidases"/>
    <property type="match status" value="1"/>
</dbReference>
<dbReference type="EMBL" id="SJPT01000006">
    <property type="protein sequence ID" value="TWU21498.1"/>
    <property type="molecule type" value="Genomic_DNA"/>
</dbReference>
<evidence type="ECO:0000256" key="1">
    <source>
        <dbReference type="ARBA" id="ARBA00022801"/>
    </source>
</evidence>
<comment type="caution">
    <text evidence="3">The sequence shown here is derived from an EMBL/GenBank/DDBJ whole genome shotgun (WGS) entry which is preliminary data.</text>
</comment>
<dbReference type="Pfam" id="PF01546">
    <property type="entry name" value="Peptidase_M20"/>
    <property type="match status" value="1"/>
</dbReference>
<dbReference type="PANTHER" id="PTHR11014">
    <property type="entry name" value="PEPTIDASE M20 FAMILY MEMBER"/>
    <property type="match status" value="1"/>
</dbReference>
<evidence type="ECO:0000259" key="2">
    <source>
        <dbReference type="Pfam" id="PF07687"/>
    </source>
</evidence>
<dbReference type="GO" id="GO:0019877">
    <property type="term" value="P:diaminopimelate biosynthetic process"/>
    <property type="evidence" value="ECO:0007669"/>
    <property type="project" value="UniProtKB-ARBA"/>
</dbReference>
<sequence>MLLRYRTAFFVSALMLGELIVNGPASLAQSTNGSPDRSAANVTSRANWYDQHQKGFLDLYRWLHSHPEVSFQEQETAAMLAGIWREHGFEVTTGVGGHGIVGVMENGDGPVVMLRTDLDALPVTEQTPLPFASTKRIQLEDGSSTGVMHACGHDIHMTNITAVGRYMSEHRDQWSGTLMMIGQPAEERGAGARAMLDDGLFEKFKKPDFALAIHVSADMATGTITVMPGYTMANVDSVDITVKGRGGHGSAPHGTIDPIVQAAELVLSLQMIVSREVKPIEPAVVTVGAIHGGTKHNVIGDQCKLQLTVRSYSEEVRQQVLAAIRRRSLAVAMAHNAPEPDVEISEGTPSLRNNDALATQMAALFAETIGEENLVPGEQSMGGEDFSRYGIAGVPILMYRVGTIDPARLQRFEKLGIPAPTLHSALFYPDAPETLRTSFQTMTAAMLELMKP</sequence>
<proteinExistence type="predicted"/>
<dbReference type="SUPFAM" id="SSF53187">
    <property type="entry name" value="Zn-dependent exopeptidases"/>
    <property type="match status" value="1"/>
</dbReference>
<dbReference type="GO" id="GO:0050118">
    <property type="term" value="F:N-acetyldiaminopimelate deacetylase activity"/>
    <property type="evidence" value="ECO:0007669"/>
    <property type="project" value="UniProtKB-ARBA"/>
</dbReference>
<dbReference type="EC" id="3.-.-.-" evidence="3"/>
<dbReference type="OrthoDB" id="9776731at2"/>
<reference evidence="3 4" key="1">
    <citation type="submission" date="2019-02" db="EMBL/GenBank/DDBJ databases">
        <title>Deep-cultivation of Planctomycetes and their phenomic and genomic characterization uncovers novel biology.</title>
        <authorList>
            <person name="Wiegand S."/>
            <person name="Jogler M."/>
            <person name="Boedeker C."/>
            <person name="Pinto D."/>
            <person name="Vollmers J."/>
            <person name="Rivas-Marin E."/>
            <person name="Kohn T."/>
            <person name="Peeters S.H."/>
            <person name="Heuer A."/>
            <person name="Rast P."/>
            <person name="Oberbeckmann S."/>
            <person name="Bunk B."/>
            <person name="Jeske O."/>
            <person name="Meyerdierks A."/>
            <person name="Storesund J.E."/>
            <person name="Kallscheuer N."/>
            <person name="Luecker S."/>
            <person name="Lage O.M."/>
            <person name="Pohl T."/>
            <person name="Merkel B.J."/>
            <person name="Hornburger P."/>
            <person name="Mueller R.-W."/>
            <person name="Bruemmer F."/>
            <person name="Labrenz M."/>
            <person name="Spormann A.M."/>
            <person name="Op Den Camp H."/>
            <person name="Overmann J."/>
            <person name="Amann R."/>
            <person name="Jetten M.S.M."/>
            <person name="Mascher T."/>
            <person name="Medema M.H."/>
            <person name="Devos D.P."/>
            <person name="Kaster A.-K."/>
            <person name="Ovreas L."/>
            <person name="Rohde M."/>
            <person name="Galperin M.Y."/>
            <person name="Jogler C."/>
        </authorList>
    </citation>
    <scope>NUCLEOTIDE SEQUENCE [LARGE SCALE GENOMIC DNA]</scope>
    <source>
        <strain evidence="3 4">Pla52o</strain>
    </source>
</reference>
<dbReference type="Gene3D" id="3.30.70.360">
    <property type="match status" value="1"/>
</dbReference>
<name>A0A5C6CB99_9BACT</name>
<dbReference type="FunFam" id="3.30.70.360:FF:000001">
    <property type="entry name" value="N-acetyldiaminopimelate deacetylase"/>
    <property type="match status" value="1"/>
</dbReference>
<evidence type="ECO:0000313" key="3">
    <source>
        <dbReference type="EMBL" id="TWU21498.1"/>
    </source>
</evidence>
<feature type="domain" description="Peptidase M20 dimerisation" evidence="2">
    <location>
        <begin position="235"/>
        <end position="327"/>
    </location>
</feature>
<accession>A0A5C6CB99</accession>
<dbReference type="NCBIfam" id="TIGR01891">
    <property type="entry name" value="amidohydrolases"/>
    <property type="match status" value="1"/>
</dbReference>
<dbReference type="Proteomes" id="UP000316304">
    <property type="component" value="Unassembled WGS sequence"/>
</dbReference>
<gene>
    <name evidence="3" type="primary">yxeP_1</name>
    <name evidence="3" type="ORF">Pla52o_36850</name>
</gene>
<dbReference type="InterPro" id="IPR017439">
    <property type="entry name" value="Amidohydrolase"/>
</dbReference>
<evidence type="ECO:0000313" key="4">
    <source>
        <dbReference type="Proteomes" id="UP000316304"/>
    </source>
</evidence>
<keyword evidence="1 3" id="KW-0378">Hydrolase</keyword>
<dbReference type="InterPro" id="IPR036264">
    <property type="entry name" value="Bact_exopeptidase_dim_dom"/>
</dbReference>
<dbReference type="InterPro" id="IPR011650">
    <property type="entry name" value="Peptidase_M20_dimer"/>
</dbReference>
<organism evidence="3 4">
    <name type="scientific">Novipirellula galeiformis</name>
    <dbReference type="NCBI Taxonomy" id="2528004"/>
    <lineage>
        <taxon>Bacteria</taxon>
        <taxon>Pseudomonadati</taxon>
        <taxon>Planctomycetota</taxon>
        <taxon>Planctomycetia</taxon>
        <taxon>Pirellulales</taxon>
        <taxon>Pirellulaceae</taxon>
        <taxon>Novipirellula</taxon>
    </lineage>
</organism>
<protein>
    <submittedName>
        <fullName evidence="3">Putative hydrolase YxeP</fullName>
        <ecNumber evidence="3">3.-.-.-</ecNumber>
    </submittedName>
</protein>
<dbReference type="InterPro" id="IPR002933">
    <property type="entry name" value="Peptidase_M20"/>
</dbReference>
<dbReference type="RefSeq" id="WP_146595832.1">
    <property type="nucleotide sequence ID" value="NZ_SJPT01000006.1"/>
</dbReference>
<dbReference type="PANTHER" id="PTHR11014:SF63">
    <property type="entry name" value="METALLOPEPTIDASE, PUTATIVE (AFU_ORTHOLOGUE AFUA_6G09600)-RELATED"/>
    <property type="match status" value="1"/>
</dbReference>
<dbReference type="Pfam" id="PF07687">
    <property type="entry name" value="M20_dimer"/>
    <property type="match status" value="1"/>
</dbReference>
<dbReference type="AlphaFoldDB" id="A0A5C6CB99"/>
<keyword evidence="4" id="KW-1185">Reference proteome</keyword>
<dbReference type="SUPFAM" id="SSF55031">
    <property type="entry name" value="Bacterial exopeptidase dimerisation domain"/>
    <property type="match status" value="1"/>
</dbReference>